<proteinExistence type="predicted"/>
<sequence length="103" mass="11628">MKLTSKDKENNVIFFLQNRLSYREIAPRFNIGSSTVYGIAKRNGFERPSNKDGRQLKIPEVIKTNVIQIIIFGKCGTAGKAAEMLRHVFNIDVSAQTVRNVSK</sequence>
<protein>
    <submittedName>
        <fullName evidence="1">AlNc14C171G7999 protein</fullName>
    </submittedName>
</protein>
<dbReference type="EMBL" id="FR824216">
    <property type="protein sequence ID" value="CCA22866.1"/>
    <property type="molecule type" value="Genomic_DNA"/>
</dbReference>
<evidence type="ECO:0000313" key="1">
    <source>
        <dbReference type="EMBL" id="CCA22866.1"/>
    </source>
</evidence>
<organism evidence="1">
    <name type="scientific">Albugo laibachii Nc14</name>
    <dbReference type="NCBI Taxonomy" id="890382"/>
    <lineage>
        <taxon>Eukaryota</taxon>
        <taxon>Sar</taxon>
        <taxon>Stramenopiles</taxon>
        <taxon>Oomycota</taxon>
        <taxon>Peronosporomycetes</taxon>
        <taxon>Albuginales</taxon>
        <taxon>Albuginaceae</taxon>
        <taxon>Albugo</taxon>
    </lineage>
</organism>
<reference evidence="1" key="2">
    <citation type="submission" date="2011-02" db="EMBL/GenBank/DDBJ databases">
        <authorList>
            <person name="MacLean D."/>
        </authorList>
    </citation>
    <scope>NUCLEOTIDE SEQUENCE</scope>
</reference>
<dbReference type="InterPro" id="IPR009057">
    <property type="entry name" value="Homeodomain-like_sf"/>
</dbReference>
<name>F0WNH5_9STRA</name>
<accession>F0WNH5</accession>
<dbReference type="AlphaFoldDB" id="F0WNH5"/>
<reference evidence="1" key="1">
    <citation type="journal article" date="2011" name="PLoS Biol.">
        <title>Gene gain and loss during evolution of obligate parasitism in the white rust pathogen of Arabidopsis thaliana.</title>
        <authorList>
            <person name="Kemen E."/>
            <person name="Gardiner A."/>
            <person name="Schultz-Larsen T."/>
            <person name="Kemen A.C."/>
            <person name="Balmuth A.L."/>
            <person name="Robert-Seilaniantz A."/>
            <person name="Bailey K."/>
            <person name="Holub E."/>
            <person name="Studholme D.J."/>
            <person name="Maclean D."/>
            <person name="Jones J.D."/>
        </authorList>
    </citation>
    <scope>NUCLEOTIDE SEQUENCE</scope>
</reference>
<dbReference type="SUPFAM" id="SSF46689">
    <property type="entry name" value="Homeodomain-like"/>
    <property type="match status" value="1"/>
</dbReference>
<dbReference type="HOGENOM" id="CLU_152870_0_0_1"/>
<gene>
    <name evidence="1" type="primary">AlNc14C171G7999</name>
    <name evidence="1" type="ORF">ALNC14_090090</name>
</gene>